<dbReference type="AlphaFoldDB" id="F0QWJ0"/>
<name>F0QWJ0_VULM7</name>
<accession>F0QWJ0</accession>
<sequence length="145" mass="16776">MLKALPYACVVVTSEQTEILGLRRSGEIKGKYVDLVVYVSKSGNKAFLSGVIKCPFTGREFKLYVTSHTDQVRLGFIQHLSGFNEHVIRTKEYGQWFIVRVEPYSRNSFHRRRYFVCAKCGYKSVRFIDALLHLIKLHGFLTRLP</sequence>
<evidence type="ECO:0000313" key="1">
    <source>
        <dbReference type="EMBL" id="ADY01038.1"/>
    </source>
</evidence>
<dbReference type="eggNOG" id="arCOG13931">
    <property type="taxonomic scope" value="Archaea"/>
</dbReference>
<dbReference type="KEGG" id="vmo:VMUT_0828"/>
<dbReference type="EMBL" id="CP002529">
    <property type="protein sequence ID" value="ADY01038.1"/>
    <property type="molecule type" value="Genomic_DNA"/>
</dbReference>
<evidence type="ECO:0000313" key="2">
    <source>
        <dbReference type="Proteomes" id="UP000007485"/>
    </source>
</evidence>
<organism evidence="1 2">
    <name type="scientific">Vulcanisaeta moutnovskia (strain 768-28)</name>
    <dbReference type="NCBI Taxonomy" id="985053"/>
    <lineage>
        <taxon>Archaea</taxon>
        <taxon>Thermoproteota</taxon>
        <taxon>Thermoprotei</taxon>
        <taxon>Thermoproteales</taxon>
        <taxon>Thermoproteaceae</taxon>
        <taxon>Vulcanisaeta</taxon>
    </lineage>
</organism>
<reference evidence="1 2" key="1">
    <citation type="journal article" date="2011" name="J. Bacteriol.">
        <title>Complete genome sequence of 'Vulcanisaeta moutnovskia' strain 768-28, a novel member of the hyperthermophilic crenarchaeal genus vulcanisaeta.</title>
        <authorList>
            <person name="Gumerov V.M."/>
            <person name="Mardanov A.V."/>
            <person name="Beletsky A.V."/>
            <person name="Prokofeva M.I."/>
            <person name="Bonch-Osmolovskaya E.A."/>
            <person name="Ravin N.V."/>
            <person name="Skryabin K.G."/>
        </authorList>
    </citation>
    <scope>NUCLEOTIDE SEQUENCE [LARGE SCALE GENOMIC DNA]</scope>
    <source>
        <strain evidence="1 2">768-28</strain>
    </source>
</reference>
<keyword evidence="2" id="KW-1185">Reference proteome</keyword>
<dbReference type="HOGENOM" id="CLU_1891558_0_0_2"/>
<dbReference type="STRING" id="985053.VMUT_0828"/>
<proteinExistence type="predicted"/>
<gene>
    <name evidence="1" type="ordered locus">VMUT_0828</name>
</gene>
<dbReference type="Proteomes" id="UP000007485">
    <property type="component" value="Chromosome"/>
</dbReference>
<protein>
    <submittedName>
        <fullName evidence="1">Uncharacterized protein</fullName>
    </submittedName>
</protein>